<feature type="compositionally biased region" description="Pro residues" evidence="1">
    <location>
        <begin position="41"/>
        <end position="51"/>
    </location>
</feature>
<accession>A0A7I7VXI3</accession>
<feature type="signal peptide" evidence="2">
    <location>
        <begin position="1"/>
        <end position="29"/>
    </location>
</feature>
<gene>
    <name evidence="3" type="ORF">MDOR_36660</name>
</gene>
<evidence type="ECO:0008006" key="5">
    <source>
        <dbReference type="Google" id="ProtNLM"/>
    </source>
</evidence>
<dbReference type="KEGG" id="mdr:MDOR_36660"/>
<dbReference type="Proteomes" id="UP000467201">
    <property type="component" value="Chromosome"/>
</dbReference>
<dbReference type="EMBL" id="AP022605">
    <property type="protein sequence ID" value="BBZ09497.1"/>
    <property type="molecule type" value="Genomic_DNA"/>
</dbReference>
<protein>
    <recommendedName>
        <fullName evidence="5">Lipoprotein</fullName>
    </recommendedName>
</protein>
<evidence type="ECO:0000256" key="1">
    <source>
        <dbReference type="SAM" id="MobiDB-lite"/>
    </source>
</evidence>
<evidence type="ECO:0000313" key="3">
    <source>
        <dbReference type="EMBL" id="BBZ09497.1"/>
    </source>
</evidence>
<evidence type="ECO:0000313" key="4">
    <source>
        <dbReference type="Proteomes" id="UP000467201"/>
    </source>
</evidence>
<dbReference type="AlphaFoldDB" id="A0A7I7VXI3"/>
<feature type="chain" id="PRO_5039116932" description="Lipoprotein" evidence="2">
    <location>
        <begin position="30"/>
        <end position="162"/>
    </location>
</feature>
<sequence>MTLSLASGTIHGMKAIRLAAAAAASIAMAVTVAAPALADPEPSPPPAPPAPASTIDKDGTYKVGVDILPGTYNAGAPGEDVTCYWKRVGADGKLLDNALTKKPATVRVEATDASFTTNDCQTWQLASCGTACPPPPPPPGPLEMLGQLGGMFGPGRAKGPMP</sequence>
<keyword evidence="2" id="KW-0732">Signal</keyword>
<organism evidence="3 4">
    <name type="scientific">Mycolicibacterium doricum</name>
    <dbReference type="NCBI Taxonomy" id="126673"/>
    <lineage>
        <taxon>Bacteria</taxon>
        <taxon>Bacillati</taxon>
        <taxon>Actinomycetota</taxon>
        <taxon>Actinomycetes</taxon>
        <taxon>Mycobacteriales</taxon>
        <taxon>Mycobacteriaceae</taxon>
        <taxon>Mycolicibacterium</taxon>
    </lineage>
</organism>
<reference evidence="3 4" key="1">
    <citation type="journal article" date="2019" name="Emerg. Microbes Infect.">
        <title>Comprehensive subspecies identification of 175 nontuberculous mycobacteria species based on 7547 genomic profiles.</title>
        <authorList>
            <person name="Matsumoto Y."/>
            <person name="Kinjo T."/>
            <person name="Motooka D."/>
            <person name="Nabeya D."/>
            <person name="Jung N."/>
            <person name="Uechi K."/>
            <person name="Horii T."/>
            <person name="Iida T."/>
            <person name="Fujita J."/>
            <person name="Nakamura S."/>
        </authorList>
    </citation>
    <scope>NUCLEOTIDE SEQUENCE [LARGE SCALE GENOMIC DNA]</scope>
    <source>
        <strain evidence="3 4">JCM 12405</strain>
    </source>
</reference>
<evidence type="ECO:0000256" key="2">
    <source>
        <dbReference type="SAM" id="SignalP"/>
    </source>
</evidence>
<name>A0A7I7VXI3_9MYCO</name>
<proteinExistence type="predicted"/>
<feature type="region of interest" description="Disordered" evidence="1">
    <location>
        <begin position="37"/>
        <end position="58"/>
    </location>
</feature>